<dbReference type="CDD" id="cd08688">
    <property type="entry name" value="C2_KIAA0528-like"/>
    <property type="match status" value="1"/>
</dbReference>
<accession>A0A3P6TUU1</accession>
<protein>
    <recommendedName>
        <fullName evidence="1">C2 domain-containing protein</fullName>
    </recommendedName>
</protein>
<dbReference type="PANTHER" id="PTHR37412:SF2">
    <property type="entry name" value="C2 DOMAIN-CONTAINING PROTEIN 5"/>
    <property type="match status" value="1"/>
</dbReference>
<sequence>MLVPCGTTSIPAKLCVRVISARGLPVMDKCNVTTDAFVEVHFDNEVYKTDVCDKSLSPVWNSDVFVFETDEQRLFENPIQFRVMDYDTYSANDAIGRVFYDASLLVSKIRCSKAGSNSMEFTSWLPIYDSFYGIRGEIQTSIALKLPSSSEHGYVRILSASTISTLLISDIIGLVSDIATVADPEYDWIDRIRSPRASNEARQSIIRKSLRELARNIAQKAHSIGSNAVLGYHEFVDIEGDATELITFRAFGTAVRLSQTDGKVAAGESIMHHVLSLNVLPSTYSYKCGVVVCARSAKVLTDDSDAAAIRKKWWDDMKIELIRQTLSLRCNLIVGYTEQISTHNKIALLSCTGTAISVITAAEDIPHCISDAVCPDIILSSCSLPTSDYIQGTVRPLQIYVKRELDSSESDDQLVYTISQSLPFLEHELYNKLTEEMRSGNTKYNAVFDLKSVLVIQEGALFAVFMGAVCILKALLKTDSSHMLSPSDSVYQSDDLRLTPRAGLLDVTRILRAPRFSDKVELYLQPLQIREHADDFSSGLPKSNYKKVVKCFRRKVVGRKRLARMILEREISLQLGAFDDVKLASPPSTYSGIRISSSSKFDISEKSANSSNAPQRYTGVLIREVTKTVEDIDELDTFLNEALRDLMSLATSSVETVGATSFSVFKVPSH</sequence>
<dbReference type="Proteomes" id="UP000277928">
    <property type="component" value="Unassembled WGS sequence"/>
</dbReference>
<dbReference type="EMBL" id="UYRX01000483">
    <property type="protein sequence ID" value="VDK82840.1"/>
    <property type="molecule type" value="Genomic_DNA"/>
</dbReference>
<dbReference type="OMA" id="FSWGTVR"/>
<dbReference type="AlphaFoldDB" id="A0A3P6TUU1"/>
<dbReference type="SMART" id="SM00239">
    <property type="entry name" value="C2"/>
    <property type="match status" value="1"/>
</dbReference>
<dbReference type="Gene3D" id="2.60.40.150">
    <property type="entry name" value="C2 domain"/>
    <property type="match status" value="1"/>
</dbReference>
<dbReference type="GO" id="GO:0072659">
    <property type="term" value="P:protein localization to plasma membrane"/>
    <property type="evidence" value="ECO:0007669"/>
    <property type="project" value="TreeGrafter"/>
</dbReference>
<dbReference type="OrthoDB" id="419768at2759"/>
<dbReference type="Pfam" id="PF23025">
    <property type="entry name" value="YbjQ_2"/>
    <property type="match status" value="3"/>
</dbReference>
<reference evidence="2 3" key="1">
    <citation type="submission" date="2018-08" db="EMBL/GenBank/DDBJ databases">
        <authorList>
            <person name="Laetsch R D."/>
            <person name="Stevens L."/>
            <person name="Kumar S."/>
            <person name="Blaxter L. M."/>
        </authorList>
    </citation>
    <scope>NUCLEOTIDE SEQUENCE [LARGE SCALE GENOMIC DNA]</scope>
</reference>
<dbReference type="GO" id="GO:0005886">
    <property type="term" value="C:plasma membrane"/>
    <property type="evidence" value="ECO:0007669"/>
    <property type="project" value="TreeGrafter"/>
</dbReference>
<dbReference type="PANTHER" id="PTHR37412">
    <property type="entry name" value="C2 DOMAIN-CONTAINING PROTEIN 5"/>
    <property type="match status" value="1"/>
</dbReference>
<dbReference type="GO" id="GO:0065002">
    <property type="term" value="P:intracellular protein transmembrane transport"/>
    <property type="evidence" value="ECO:0007669"/>
    <property type="project" value="TreeGrafter"/>
</dbReference>
<keyword evidence="3" id="KW-1185">Reference proteome</keyword>
<dbReference type="GO" id="GO:0005509">
    <property type="term" value="F:calcium ion binding"/>
    <property type="evidence" value="ECO:0007669"/>
    <property type="project" value="TreeGrafter"/>
</dbReference>
<dbReference type="InterPro" id="IPR035439">
    <property type="entry name" value="UPF0145_dom_sf"/>
</dbReference>
<feature type="domain" description="C2" evidence="1">
    <location>
        <begin position="1"/>
        <end position="115"/>
    </location>
</feature>
<dbReference type="SUPFAM" id="SSF117782">
    <property type="entry name" value="YbjQ-like"/>
    <property type="match status" value="1"/>
</dbReference>
<evidence type="ECO:0000259" key="1">
    <source>
        <dbReference type="PROSITE" id="PS50004"/>
    </source>
</evidence>
<dbReference type="InterPro" id="IPR037785">
    <property type="entry name" value="C2_C2CD5"/>
</dbReference>
<evidence type="ECO:0000313" key="3">
    <source>
        <dbReference type="Proteomes" id="UP000277928"/>
    </source>
</evidence>
<proteinExistence type="predicted"/>
<dbReference type="InterPro" id="IPR035892">
    <property type="entry name" value="C2_domain_sf"/>
</dbReference>
<dbReference type="GO" id="GO:0031340">
    <property type="term" value="P:positive regulation of vesicle fusion"/>
    <property type="evidence" value="ECO:0007669"/>
    <property type="project" value="TreeGrafter"/>
</dbReference>
<organism evidence="2 3">
    <name type="scientific">Litomosoides sigmodontis</name>
    <name type="common">Filarial nematode worm</name>
    <dbReference type="NCBI Taxonomy" id="42156"/>
    <lineage>
        <taxon>Eukaryota</taxon>
        <taxon>Metazoa</taxon>
        <taxon>Ecdysozoa</taxon>
        <taxon>Nematoda</taxon>
        <taxon>Chromadorea</taxon>
        <taxon>Rhabditida</taxon>
        <taxon>Spirurina</taxon>
        <taxon>Spiruromorpha</taxon>
        <taxon>Filarioidea</taxon>
        <taxon>Onchocercidae</taxon>
        <taxon>Litomosoides</taxon>
    </lineage>
</organism>
<evidence type="ECO:0000313" key="2">
    <source>
        <dbReference type="EMBL" id="VDK82840.1"/>
    </source>
</evidence>
<dbReference type="GO" id="GO:0010828">
    <property type="term" value="P:positive regulation of D-glucose transmembrane transport"/>
    <property type="evidence" value="ECO:0007669"/>
    <property type="project" value="TreeGrafter"/>
</dbReference>
<gene>
    <name evidence="2" type="ORF">NLS_LOCUS5941</name>
</gene>
<dbReference type="SUPFAM" id="SSF49562">
    <property type="entry name" value="C2 domain (Calcium/lipid-binding domain, CaLB)"/>
    <property type="match status" value="1"/>
</dbReference>
<dbReference type="Pfam" id="PF00168">
    <property type="entry name" value="C2"/>
    <property type="match status" value="1"/>
</dbReference>
<dbReference type="InterPro" id="IPR000008">
    <property type="entry name" value="C2_dom"/>
</dbReference>
<dbReference type="InterPro" id="IPR038983">
    <property type="entry name" value="C2CD5"/>
</dbReference>
<name>A0A3P6TUU1_LITSI</name>
<dbReference type="InterPro" id="IPR056431">
    <property type="entry name" value="C2CD5_YbjQ-rel_dom"/>
</dbReference>
<dbReference type="PROSITE" id="PS50004">
    <property type="entry name" value="C2"/>
    <property type="match status" value="1"/>
</dbReference>
<dbReference type="GO" id="GO:0090314">
    <property type="term" value="P:positive regulation of protein targeting to membrane"/>
    <property type="evidence" value="ECO:0007669"/>
    <property type="project" value="TreeGrafter"/>
</dbReference>
<dbReference type="STRING" id="42156.A0A3P6TUU1"/>
<dbReference type="GO" id="GO:0005544">
    <property type="term" value="F:calcium-dependent phospholipid binding"/>
    <property type="evidence" value="ECO:0007669"/>
    <property type="project" value="InterPro"/>
</dbReference>